<dbReference type="EMBL" id="FTOO01000007">
    <property type="protein sequence ID" value="SIS92500.1"/>
    <property type="molecule type" value="Genomic_DNA"/>
</dbReference>
<dbReference type="SUPFAM" id="SSF100950">
    <property type="entry name" value="NagB/RpiA/CoA transferase-like"/>
    <property type="match status" value="1"/>
</dbReference>
<dbReference type="PROSITE" id="PS51000">
    <property type="entry name" value="HTH_DEOR_2"/>
    <property type="match status" value="1"/>
</dbReference>
<keyword evidence="6" id="KW-1185">Reference proteome</keyword>
<evidence type="ECO:0000313" key="6">
    <source>
        <dbReference type="Proteomes" id="UP000186156"/>
    </source>
</evidence>
<keyword evidence="3" id="KW-0804">Transcription</keyword>
<evidence type="ECO:0000256" key="3">
    <source>
        <dbReference type="ARBA" id="ARBA00023163"/>
    </source>
</evidence>
<feature type="domain" description="HTH deoR-type" evidence="4">
    <location>
        <begin position="5"/>
        <end position="60"/>
    </location>
</feature>
<evidence type="ECO:0000259" key="4">
    <source>
        <dbReference type="PROSITE" id="PS51000"/>
    </source>
</evidence>
<evidence type="ECO:0000256" key="1">
    <source>
        <dbReference type="ARBA" id="ARBA00023015"/>
    </source>
</evidence>
<evidence type="ECO:0000313" key="5">
    <source>
        <dbReference type="EMBL" id="SIS92500.1"/>
    </source>
</evidence>
<accession>A0A1N7N2E6</accession>
<protein>
    <submittedName>
        <fullName evidence="5">Transcriptional regulator, DeoR family</fullName>
    </submittedName>
</protein>
<dbReference type="InterPro" id="IPR036388">
    <property type="entry name" value="WH-like_DNA-bd_sf"/>
</dbReference>
<dbReference type="GO" id="GO:0003700">
    <property type="term" value="F:DNA-binding transcription factor activity"/>
    <property type="evidence" value="ECO:0007669"/>
    <property type="project" value="InterPro"/>
</dbReference>
<dbReference type="STRING" id="252246.SAMN05421799_10712"/>
<gene>
    <name evidence="5" type="ORF">SAMN05421799_10712</name>
</gene>
<dbReference type="InterPro" id="IPR001034">
    <property type="entry name" value="DeoR_HTH"/>
</dbReference>
<dbReference type="Proteomes" id="UP000186156">
    <property type="component" value="Unassembled WGS sequence"/>
</dbReference>
<dbReference type="Gene3D" id="1.10.10.10">
    <property type="entry name" value="Winged helix-like DNA-binding domain superfamily/Winged helix DNA-binding domain"/>
    <property type="match status" value="1"/>
</dbReference>
<name>A0A1N7N2E6_9BACL</name>
<dbReference type="SMART" id="SM01134">
    <property type="entry name" value="DeoRC"/>
    <property type="match status" value="1"/>
</dbReference>
<dbReference type="PRINTS" id="PR00037">
    <property type="entry name" value="HTHLACR"/>
</dbReference>
<dbReference type="PANTHER" id="PTHR30363:SF44">
    <property type="entry name" value="AGA OPERON TRANSCRIPTIONAL REPRESSOR-RELATED"/>
    <property type="match status" value="1"/>
</dbReference>
<dbReference type="InterPro" id="IPR018356">
    <property type="entry name" value="Tscrpt_reg_HTH_DeoR_CS"/>
</dbReference>
<dbReference type="AlphaFoldDB" id="A0A1N7N2E6"/>
<dbReference type="InterPro" id="IPR037171">
    <property type="entry name" value="NagB/RpiA_transferase-like"/>
</dbReference>
<dbReference type="PROSITE" id="PS00894">
    <property type="entry name" value="HTH_DEOR_1"/>
    <property type="match status" value="1"/>
</dbReference>
<keyword evidence="2" id="KW-0238">DNA-binding</keyword>
<dbReference type="SUPFAM" id="SSF46785">
    <property type="entry name" value="Winged helix' DNA-binding domain"/>
    <property type="match status" value="1"/>
</dbReference>
<dbReference type="GO" id="GO:0003677">
    <property type="term" value="F:DNA binding"/>
    <property type="evidence" value="ECO:0007669"/>
    <property type="project" value="UniProtKB-KW"/>
</dbReference>
<keyword evidence="1" id="KW-0805">Transcription regulation</keyword>
<organism evidence="5 6">
    <name type="scientific">Alicyclobacillus vulcanalis</name>
    <dbReference type="NCBI Taxonomy" id="252246"/>
    <lineage>
        <taxon>Bacteria</taxon>
        <taxon>Bacillati</taxon>
        <taxon>Bacillota</taxon>
        <taxon>Bacilli</taxon>
        <taxon>Bacillales</taxon>
        <taxon>Alicyclobacillaceae</taxon>
        <taxon>Alicyclobacillus</taxon>
    </lineage>
</organism>
<dbReference type="InterPro" id="IPR036390">
    <property type="entry name" value="WH_DNA-bd_sf"/>
</dbReference>
<reference evidence="6" key="1">
    <citation type="submission" date="2017-01" db="EMBL/GenBank/DDBJ databases">
        <authorList>
            <person name="Varghese N."/>
            <person name="Submissions S."/>
        </authorList>
    </citation>
    <scope>NUCLEOTIDE SEQUENCE [LARGE SCALE GENOMIC DNA]</scope>
    <source>
        <strain evidence="6">DSM 16176</strain>
    </source>
</reference>
<dbReference type="Gene3D" id="3.40.50.1360">
    <property type="match status" value="1"/>
</dbReference>
<dbReference type="PANTHER" id="PTHR30363">
    <property type="entry name" value="HTH-TYPE TRANSCRIPTIONAL REGULATOR SRLR-RELATED"/>
    <property type="match status" value="1"/>
</dbReference>
<dbReference type="InterPro" id="IPR014036">
    <property type="entry name" value="DeoR-like_C"/>
</dbReference>
<sequence>MRMLPVERQRAILHYLNERGSIRVKELSRMFSVTEETVRRDLHILEMEGKLRRSHGGAVRIDDDTPAETSYLIRESEHVPEKMAIARAAIGYVEQGDSIILDASSTALHVANALPNMPLTVLTNSLKVALELASKDKIEVISTGGILRASSLSYVGPMAEEAIGRFHVNKAFLSCKGVHVEHGFTESNALQALVKRKMVEIADMLILLADHSKMQARDFTKVGDVDEIDLLITDEKTSEDDVRAFEQAGVRVVRGGSEQSSA</sequence>
<dbReference type="InterPro" id="IPR050313">
    <property type="entry name" value="Carb_Metab_HTH_regulators"/>
</dbReference>
<dbReference type="SMART" id="SM00420">
    <property type="entry name" value="HTH_DEOR"/>
    <property type="match status" value="1"/>
</dbReference>
<dbReference type="Pfam" id="PF08220">
    <property type="entry name" value="HTH_DeoR"/>
    <property type="match status" value="1"/>
</dbReference>
<evidence type="ECO:0000256" key="2">
    <source>
        <dbReference type="ARBA" id="ARBA00023125"/>
    </source>
</evidence>
<proteinExistence type="predicted"/>
<dbReference type="Pfam" id="PF00455">
    <property type="entry name" value="DeoRC"/>
    <property type="match status" value="1"/>
</dbReference>